<dbReference type="Proteomes" id="UP000293568">
    <property type="component" value="Chromosome"/>
</dbReference>
<evidence type="ECO:0000256" key="11">
    <source>
        <dbReference type="ARBA" id="ARBA00032235"/>
    </source>
</evidence>
<evidence type="ECO:0000256" key="13">
    <source>
        <dbReference type="SAM" id="MobiDB-lite"/>
    </source>
</evidence>
<dbReference type="Gene3D" id="1.10.460.10">
    <property type="entry name" value="Topoisomerase I, domain 2"/>
    <property type="match status" value="1"/>
</dbReference>
<evidence type="ECO:0000256" key="10">
    <source>
        <dbReference type="ARBA" id="ARBA00031985"/>
    </source>
</evidence>
<dbReference type="GO" id="GO:0006310">
    <property type="term" value="P:DNA recombination"/>
    <property type="evidence" value="ECO:0007669"/>
    <property type="project" value="TreeGrafter"/>
</dbReference>
<dbReference type="PROSITE" id="PS50880">
    <property type="entry name" value="TOPRIM"/>
    <property type="match status" value="1"/>
</dbReference>
<evidence type="ECO:0000259" key="15">
    <source>
        <dbReference type="PROSITE" id="PS52039"/>
    </source>
</evidence>
<evidence type="ECO:0000256" key="5">
    <source>
        <dbReference type="ARBA" id="ARBA00022842"/>
    </source>
</evidence>
<feature type="domain" description="Toprim" evidence="14">
    <location>
        <begin position="3"/>
        <end position="134"/>
    </location>
</feature>
<dbReference type="InterPro" id="IPR003601">
    <property type="entry name" value="Topo_IA_2"/>
</dbReference>
<evidence type="ECO:0000259" key="14">
    <source>
        <dbReference type="PROSITE" id="PS50880"/>
    </source>
</evidence>
<dbReference type="PRINTS" id="PR00417">
    <property type="entry name" value="PRTPISMRASEI"/>
</dbReference>
<dbReference type="RefSeq" id="WP_129443827.1">
    <property type="nucleotide sequence ID" value="NZ_CP035492.1"/>
</dbReference>
<comment type="catalytic activity">
    <reaction evidence="1">
        <text>ATP-independent breakage of single-stranded DNA, followed by passage and rejoining.</text>
        <dbReference type="EC" id="5.6.2.1"/>
    </reaction>
</comment>
<dbReference type="KEGG" id="pprt:ET464_19440"/>
<evidence type="ECO:0000256" key="2">
    <source>
        <dbReference type="ARBA" id="ARBA00009446"/>
    </source>
</evidence>
<evidence type="ECO:0000256" key="1">
    <source>
        <dbReference type="ARBA" id="ARBA00000213"/>
    </source>
</evidence>
<dbReference type="GO" id="GO:0043597">
    <property type="term" value="C:cytoplasmic replication fork"/>
    <property type="evidence" value="ECO:0007669"/>
    <property type="project" value="TreeGrafter"/>
</dbReference>
<dbReference type="Pfam" id="PF01131">
    <property type="entry name" value="Topoisom_bac"/>
    <property type="match status" value="1"/>
</dbReference>
<dbReference type="GO" id="GO:0046872">
    <property type="term" value="F:metal ion binding"/>
    <property type="evidence" value="ECO:0007669"/>
    <property type="project" value="UniProtKB-KW"/>
</dbReference>
<comment type="similarity">
    <text evidence="2">Belongs to the type IA topoisomerase family.</text>
</comment>
<dbReference type="Gene3D" id="1.10.290.10">
    <property type="entry name" value="Topoisomerase I, domain 4"/>
    <property type="match status" value="1"/>
</dbReference>
<sequence length="719" mass="81637">MSKSLVLAEKPSVAKEIARVLGCGQKHKSYIEGPEYVVTWALGHLVTLAEPEDYDAKYKTWNLEDLPILPNEMKLKTLKETSHQYRAVADLCRRHDIGELIIATDAGREGELVARWIMELVRWRKPFKRLWISSQTDKAIRDGFAALRPGRDYDALYASAVCRAEADWLIGLNVTRALTAKYNAQLAAGRVQTPTLAMLMDREKEINQFQPKPYWTAAVSYGSFTAQWRSDASPDGRLWSREEADLTAARLKTGEAKVESIRTTDKQEPHPEAYDLTELQRDANRRLGFSAKHTSSVLQKLYEQHKLVTYPRTDSRHLPSDMVPTLKGRLECVAVGPYAQPARKLLRSPLPITKRVVDDSKISDHHAIIPTEEYVNLNALSTDERKLYDLIVRRFIALFYPPYRYAETAVTLACGTDRLHAKGRVQKELGWKELYSGSPQPVDDEDEEDGRRAAERDADQLLPELQEGQWLTGGRVQVKEQRTQPPARYTEATLLTRMEKHGLGTPATRADIIEKLLGTETIERRQNQLVPTVKGKQLIELVVDELRRPELTAEWERELERIAKGKGDPKAFMAGIRKQADKWVQEVKRETKEYKPHNLTHSRCPECGKPLLEVKGKRGKSFVCSDRECGYRRAAEPALSNKRCPQCHKRMEIHTGKAGKYAQCRSCNVIEMLDGSKAGGRTNRKQQQRMIEQYSDNVSLSSSLGDALKAALLKTEDES</sequence>
<dbReference type="Gene3D" id="2.70.20.10">
    <property type="entry name" value="Topoisomerase I, domain 3"/>
    <property type="match status" value="1"/>
</dbReference>
<evidence type="ECO:0000256" key="12">
    <source>
        <dbReference type="ARBA" id="ARBA00032877"/>
    </source>
</evidence>
<dbReference type="PROSITE" id="PS52039">
    <property type="entry name" value="TOPO_IA_2"/>
    <property type="match status" value="1"/>
</dbReference>
<dbReference type="Gene3D" id="3.40.50.140">
    <property type="match status" value="1"/>
</dbReference>
<dbReference type="Pfam" id="PF01751">
    <property type="entry name" value="Toprim"/>
    <property type="match status" value="1"/>
</dbReference>
<dbReference type="EMBL" id="CP035492">
    <property type="protein sequence ID" value="QAY68225.1"/>
    <property type="molecule type" value="Genomic_DNA"/>
</dbReference>
<dbReference type="InterPro" id="IPR005738">
    <property type="entry name" value="TopoIII"/>
</dbReference>
<keyword evidence="7" id="KW-0238">DNA-binding</keyword>
<reference evidence="16 17" key="1">
    <citation type="submission" date="2019-01" db="EMBL/GenBank/DDBJ databases">
        <title>Genome sequencing of strain FW100M-2.</title>
        <authorList>
            <person name="Heo J."/>
            <person name="Kim S.-J."/>
            <person name="Kim J.-S."/>
            <person name="Hong S.-B."/>
            <person name="Kwon S.-W."/>
        </authorList>
    </citation>
    <scope>NUCLEOTIDE SEQUENCE [LARGE SCALE GENOMIC DNA]</scope>
    <source>
        <strain evidence="16 17">FW100M-2</strain>
    </source>
</reference>
<evidence type="ECO:0000256" key="9">
    <source>
        <dbReference type="ARBA" id="ARBA00030003"/>
    </source>
</evidence>
<dbReference type="SMART" id="SM00437">
    <property type="entry name" value="TOP1Ac"/>
    <property type="match status" value="1"/>
</dbReference>
<evidence type="ECO:0000313" key="17">
    <source>
        <dbReference type="Proteomes" id="UP000293568"/>
    </source>
</evidence>
<dbReference type="NCBIfam" id="TIGR01056">
    <property type="entry name" value="topB"/>
    <property type="match status" value="1"/>
</dbReference>
<dbReference type="InterPro" id="IPR034144">
    <property type="entry name" value="TOPRIM_TopoIII"/>
</dbReference>
<feature type="region of interest" description="Disordered" evidence="13">
    <location>
        <begin position="434"/>
        <end position="453"/>
    </location>
</feature>
<dbReference type="GO" id="GO:0006281">
    <property type="term" value="P:DNA repair"/>
    <property type="evidence" value="ECO:0007669"/>
    <property type="project" value="TreeGrafter"/>
</dbReference>
<keyword evidence="8 16" id="KW-0413">Isomerase</keyword>
<dbReference type="AlphaFoldDB" id="A0A4P6EZL8"/>
<dbReference type="EC" id="5.6.2.1" evidence="3"/>
<dbReference type="PANTHER" id="PTHR11390">
    <property type="entry name" value="PROKARYOTIC DNA TOPOISOMERASE"/>
    <property type="match status" value="1"/>
</dbReference>
<evidence type="ECO:0000256" key="8">
    <source>
        <dbReference type="ARBA" id="ARBA00023235"/>
    </source>
</evidence>
<evidence type="ECO:0000256" key="3">
    <source>
        <dbReference type="ARBA" id="ARBA00012891"/>
    </source>
</evidence>
<evidence type="ECO:0000256" key="6">
    <source>
        <dbReference type="ARBA" id="ARBA00023029"/>
    </source>
</evidence>
<name>A0A4P6EZL8_9BACL</name>
<dbReference type="PROSITE" id="PS00396">
    <property type="entry name" value="TOPO_IA_1"/>
    <property type="match status" value="1"/>
</dbReference>
<dbReference type="CDD" id="cd00186">
    <property type="entry name" value="TOP1Ac"/>
    <property type="match status" value="1"/>
</dbReference>
<keyword evidence="5" id="KW-0460">Magnesium</keyword>
<dbReference type="PANTHER" id="PTHR11390:SF21">
    <property type="entry name" value="DNA TOPOISOMERASE 3-ALPHA"/>
    <property type="match status" value="1"/>
</dbReference>
<accession>A0A4P6EZL8</accession>
<keyword evidence="4" id="KW-0479">Metal-binding</keyword>
<evidence type="ECO:0000256" key="4">
    <source>
        <dbReference type="ARBA" id="ARBA00022723"/>
    </source>
</evidence>
<dbReference type="SUPFAM" id="SSF56712">
    <property type="entry name" value="Prokaryotic type I DNA topoisomerase"/>
    <property type="match status" value="1"/>
</dbReference>
<dbReference type="InterPro" id="IPR003602">
    <property type="entry name" value="Topo_IA_DNA-bd_dom"/>
</dbReference>
<dbReference type="InterPro" id="IPR013826">
    <property type="entry name" value="Topo_IA_cen_sub3"/>
</dbReference>
<feature type="domain" description="Topo IA-type catalytic" evidence="15">
    <location>
        <begin position="153"/>
        <end position="584"/>
    </location>
</feature>
<dbReference type="InterPro" id="IPR023406">
    <property type="entry name" value="Topo_IA_AS"/>
</dbReference>
<dbReference type="GO" id="GO:0003677">
    <property type="term" value="F:DNA binding"/>
    <property type="evidence" value="ECO:0007669"/>
    <property type="project" value="UniProtKB-KW"/>
</dbReference>
<gene>
    <name evidence="16" type="ORF">ET464_19440</name>
</gene>
<dbReference type="SMART" id="SM00436">
    <property type="entry name" value="TOP1Bc"/>
    <property type="match status" value="1"/>
</dbReference>
<protein>
    <recommendedName>
        <fullName evidence="3">DNA topoisomerase</fullName>
        <ecNumber evidence="3">5.6.2.1</ecNumber>
    </recommendedName>
    <alternativeName>
        <fullName evidence="12">Omega-protein</fullName>
    </alternativeName>
    <alternativeName>
        <fullName evidence="11">Relaxing enzyme</fullName>
    </alternativeName>
    <alternativeName>
        <fullName evidence="9">Swivelase</fullName>
    </alternativeName>
    <alternativeName>
        <fullName evidence="10">Untwisting enzyme</fullName>
    </alternativeName>
</protein>
<proteinExistence type="inferred from homology"/>
<dbReference type="InterPro" id="IPR013824">
    <property type="entry name" value="Topo_IA_cen_sub1"/>
</dbReference>
<dbReference type="GO" id="GO:0003917">
    <property type="term" value="F:DNA topoisomerase type I (single strand cut, ATP-independent) activity"/>
    <property type="evidence" value="ECO:0007669"/>
    <property type="project" value="UniProtKB-EC"/>
</dbReference>
<dbReference type="NCBIfam" id="NF005829">
    <property type="entry name" value="PRK07726.1"/>
    <property type="match status" value="1"/>
</dbReference>
<evidence type="ECO:0000313" key="16">
    <source>
        <dbReference type="EMBL" id="QAY68225.1"/>
    </source>
</evidence>
<dbReference type="InterPro" id="IPR023405">
    <property type="entry name" value="Topo_IA_core_domain"/>
</dbReference>
<dbReference type="InterPro" id="IPR013825">
    <property type="entry name" value="Topo_IA_cen_sub2"/>
</dbReference>
<dbReference type="SMART" id="SM00493">
    <property type="entry name" value="TOPRIM"/>
    <property type="match status" value="1"/>
</dbReference>
<dbReference type="InterPro" id="IPR006171">
    <property type="entry name" value="TOPRIM_dom"/>
</dbReference>
<keyword evidence="6" id="KW-0799">Topoisomerase</keyword>
<dbReference type="CDD" id="cd03362">
    <property type="entry name" value="TOPRIM_TopoIA_TopoIII"/>
    <property type="match status" value="1"/>
</dbReference>
<dbReference type="InterPro" id="IPR013497">
    <property type="entry name" value="Topo_IA_cen"/>
</dbReference>
<dbReference type="GO" id="GO:0006265">
    <property type="term" value="P:DNA topological change"/>
    <property type="evidence" value="ECO:0007669"/>
    <property type="project" value="InterPro"/>
</dbReference>
<organism evidence="16 17">
    <name type="scientific">Paenibacillus protaetiae</name>
    <dbReference type="NCBI Taxonomy" id="2509456"/>
    <lineage>
        <taxon>Bacteria</taxon>
        <taxon>Bacillati</taxon>
        <taxon>Bacillota</taxon>
        <taxon>Bacilli</taxon>
        <taxon>Bacillales</taxon>
        <taxon>Paenibacillaceae</taxon>
        <taxon>Paenibacillus</taxon>
    </lineage>
</organism>
<dbReference type="InterPro" id="IPR000380">
    <property type="entry name" value="Topo_IA"/>
</dbReference>
<keyword evidence="17" id="KW-1185">Reference proteome</keyword>
<dbReference type="OrthoDB" id="9803554at2"/>
<evidence type="ECO:0000256" key="7">
    <source>
        <dbReference type="ARBA" id="ARBA00023125"/>
    </source>
</evidence>